<feature type="compositionally biased region" description="Basic and acidic residues" evidence="1">
    <location>
        <begin position="145"/>
        <end position="155"/>
    </location>
</feature>
<feature type="region of interest" description="Disordered" evidence="1">
    <location>
        <begin position="204"/>
        <end position="292"/>
    </location>
</feature>
<feature type="region of interest" description="Disordered" evidence="1">
    <location>
        <begin position="89"/>
        <end position="110"/>
    </location>
</feature>
<proteinExistence type="predicted"/>
<organism evidence="2 3">
    <name type="scientific">Lophiostoma macrostomum CBS 122681</name>
    <dbReference type="NCBI Taxonomy" id="1314788"/>
    <lineage>
        <taxon>Eukaryota</taxon>
        <taxon>Fungi</taxon>
        <taxon>Dikarya</taxon>
        <taxon>Ascomycota</taxon>
        <taxon>Pezizomycotina</taxon>
        <taxon>Dothideomycetes</taxon>
        <taxon>Pleosporomycetidae</taxon>
        <taxon>Pleosporales</taxon>
        <taxon>Lophiostomataceae</taxon>
        <taxon>Lophiostoma</taxon>
    </lineage>
</organism>
<name>A0A6A6TG82_9PLEO</name>
<evidence type="ECO:0000256" key="1">
    <source>
        <dbReference type="SAM" id="MobiDB-lite"/>
    </source>
</evidence>
<feature type="compositionally biased region" description="Basic and acidic residues" evidence="1">
    <location>
        <begin position="274"/>
        <end position="292"/>
    </location>
</feature>
<reference evidence="2" key="1">
    <citation type="journal article" date="2020" name="Stud. Mycol.">
        <title>101 Dothideomycetes genomes: a test case for predicting lifestyles and emergence of pathogens.</title>
        <authorList>
            <person name="Haridas S."/>
            <person name="Albert R."/>
            <person name="Binder M."/>
            <person name="Bloem J."/>
            <person name="Labutti K."/>
            <person name="Salamov A."/>
            <person name="Andreopoulos B."/>
            <person name="Baker S."/>
            <person name="Barry K."/>
            <person name="Bills G."/>
            <person name="Bluhm B."/>
            <person name="Cannon C."/>
            <person name="Castanera R."/>
            <person name="Culley D."/>
            <person name="Daum C."/>
            <person name="Ezra D."/>
            <person name="Gonzalez J."/>
            <person name="Henrissat B."/>
            <person name="Kuo A."/>
            <person name="Liang C."/>
            <person name="Lipzen A."/>
            <person name="Lutzoni F."/>
            <person name="Magnuson J."/>
            <person name="Mondo S."/>
            <person name="Nolan M."/>
            <person name="Ohm R."/>
            <person name="Pangilinan J."/>
            <person name="Park H.-J."/>
            <person name="Ramirez L."/>
            <person name="Alfaro M."/>
            <person name="Sun H."/>
            <person name="Tritt A."/>
            <person name="Yoshinaga Y."/>
            <person name="Zwiers L.-H."/>
            <person name="Turgeon B."/>
            <person name="Goodwin S."/>
            <person name="Spatafora J."/>
            <person name="Crous P."/>
            <person name="Grigoriev I."/>
        </authorList>
    </citation>
    <scope>NUCLEOTIDE SEQUENCE</scope>
    <source>
        <strain evidence="2">CBS 122681</strain>
    </source>
</reference>
<dbReference type="AlphaFoldDB" id="A0A6A6TG82"/>
<dbReference type="EMBL" id="MU004319">
    <property type="protein sequence ID" value="KAF2657978.1"/>
    <property type="molecule type" value="Genomic_DNA"/>
</dbReference>
<dbReference type="OrthoDB" id="537467at2759"/>
<evidence type="ECO:0000313" key="3">
    <source>
        <dbReference type="Proteomes" id="UP000799324"/>
    </source>
</evidence>
<protein>
    <submittedName>
        <fullName evidence="2">Uncharacterized protein</fullName>
    </submittedName>
</protein>
<feature type="region of interest" description="Disordered" evidence="1">
    <location>
        <begin position="131"/>
        <end position="174"/>
    </location>
</feature>
<gene>
    <name evidence="2" type="ORF">K491DRAFT_703096</name>
</gene>
<feature type="compositionally biased region" description="Basic and acidic residues" evidence="1">
    <location>
        <begin position="226"/>
        <end position="255"/>
    </location>
</feature>
<evidence type="ECO:0000313" key="2">
    <source>
        <dbReference type="EMBL" id="KAF2657978.1"/>
    </source>
</evidence>
<dbReference type="Proteomes" id="UP000799324">
    <property type="component" value="Unassembled WGS sequence"/>
</dbReference>
<sequence>MSWMDSWSRPSKHAVTPPPLYLTVGETVPYCHSCGRVIGARKTHASQEVKYCSTRCRNSKPGPIDRKVEAAFAAMLNGLPFLNSEGVEVSTSSDIGNSKEKSKKKKVKGDPRKIVECSEVENAFFGHQKDPEKTFGRRKNRAARGVREKPEDWKSVDMVSDEEAEPKRSLEDEQDLDLTASDGSVIEDVQVPGAVPLSSIEHFGGGKIRPPQEMSDVNGSVGGEKGWAERIEETDEMKEKRREGQKRADEREMVRKAARRGCAFGFTVPQEQVTGDKKRGDDQSQPKEHKRKCEAIMKGTAVEASFAKGEWGIRWREGT</sequence>
<accession>A0A6A6TG82</accession>
<keyword evidence="3" id="KW-1185">Reference proteome</keyword>